<dbReference type="GO" id="GO:0008168">
    <property type="term" value="F:methyltransferase activity"/>
    <property type="evidence" value="ECO:0007669"/>
    <property type="project" value="UniProtKB-KW"/>
</dbReference>
<dbReference type="AlphaFoldDB" id="A0A4U1IFI8"/>
<feature type="domain" description="Methyltransferase" evidence="1">
    <location>
        <begin position="44"/>
        <end position="140"/>
    </location>
</feature>
<gene>
    <name evidence="2" type="ORF">FAZ69_02190</name>
</gene>
<dbReference type="EMBL" id="SWJE01000001">
    <property type="protein sequence ID" value="TKC92506.1"/>
    <property type="molecule type" value="Genomic_DNA"/>
</dbReference>
<evidence type="ECO:0000313" key="2">
    <source>
        <dbReference type="EMBL" id="TKC92506.1"/>
    </source>
</evidence>
<organism evidence="2 3">
    <name type="scientific">Trinickia terrae</name>
    <dbReference type="NCBI Taxonomy" id="2571161"/>
    <lineage>
        <taxon>Bacteria</taxon>
        <taxon>Pseudomonadati</taxon>
        <taxon>Pseudomonadota</taxon>
        <taxon>Betaproteobacteria</taxon>
        <taxon>Burkholderiales</taxon>
        <taxon>Burkholderiaceae</taxon>
        <taxon>Trinickia</taxon>
    </lineage>
</organism>
<reference evidence="2 3" key="1">
    <citation type="submission" date="2019-04" db="EMBL/GenBank/DDBJ databases">
        <title>Trinickia sp. 7GSK02, isolated from subtropical forest soil.</title>
        <authorList>
            <person name="Gao Z.-H."/>
            <person name="Qiu L.-H."/>
        </authorList>
    </citation>
    <scope>NUCLEOTIDE SEQUENCE [LARGE SCALE GENOMIC DNA]</scope>
    <source>
        <strain evidence="2 3">7GSK02</strain>
    </source>
</reference>
<dbReference type="InterPro" id="IPR029063">
    <property type="entry name" value="SAM-dependent_MTases_sf"/>
</dbReference>
<evidence type="ECO:0000259" key="1">
    <source>
        <dbReference type="Pfam" id="PF13649"/>
    </source>
</evidence>
<evidence type="ECO:0000313" key="3">
    <source>
        <dbReference type="Proteomes" id="UP000305539"/>
    </source>
</evidence>
<dbReference type="OrthoDB" id="9788660at2"/>
<accession>A0A4U1IFI8</accession>
<dbReference type="CDD" id="cd02440">
    <property type="entry name" value="AdoMet_MTases"/>
    <property type="match status" value="1"/>
</dbReference>
<dbReference type="InterPro" id="IPR041698">
    <property type="entry name" value="Methyltransf_25"/>
</dbReference>
<dbReference type="GO" id="GO:0032259">
    <property type="term" value="P:methylation"/>
    <property type="evidence" value="ECO:0007669"/>
    <property type="project" value="UniProtKB-KW"/>
</dbReference>
<dbReference type="Proteomes" id="UP000305539">
    <property type="component" value="Unassembled WGS sequence"/>
</dbReference>
<keyword evidence="2" id="KW-0808">Transferase</keyword>
<name>A0A4U1IFI8_9BURK</name>
<dbReference type="SUPFAM" id="SSF53335">
    <property type="entry name" value="S-adenosyl-L-methionine-dependent methyltransferases"/>
    <property type="match status" value="1"/>
</dbReference>
<dbReference type="Gene3D" id="3.40.50.150">
    <property type="entry name" value="Vaccinia Virus protein VP39"/>
    <property type="match status" value="1"/>
</dbReference>
<dbReference type="PANTHER" id="PTHR12843">
    <property type="entry name" value="PROTEIN-LYSINE N-METHYLTRANSFERASE METTL10"/>
    <property type="match status" value="1"/>
</dbReference>
<sequence>MDAAGHWEAVYRTKAPDAVSWYRPHLELSLQLIERVAPDRAAAIIDAGGGQASLVDDLLARGYRDVTVLDLSRAALDAAQRRIGGAAARVNWIAGDVTRVALEADRYDVWHDRAVFHFLTEPRQRAAYVRQASRAIRPGGHLIVAAFGPEGPQKCSGLDVVRYDTDALYAQFAANFRLVESATQWHRTPSGATQQFVHCCLERGSQGD</sequence>
<dbReference type="PANTHER" id="PTHR12843:SF5">
    <property type="entry name" value="EEF1A LYSINE METHYLTRANSFERASE 2"/>
    <property type="match status" value="1"/>
</dbReference>
<keyword evidence="2" id="KW-0489">Methyltransferase</keyword>
<comment type="caution">
    <text evidence="2">The sequence shown here is derived from an EMBL/GenBank/DDBJ whole genome shotgun (WGS) entry which is preliminary data.</text>
</comment>
<protein>
    <submittedName>
        <fullName evidence="2">Class I SAM-dependent methyltransferase</fullName>
    </submittedName>
</protein>
<dbReference type="Pfam" id="PF13649">
    <property type="entry name" value="Methyltransf_25"/>
    <property type="match status" value="1"/>
</dbReference>
<keyword evidence="3" id="KW-1185">Reference proteome</keyword>
<proteinExistence type="predicted"/>